<reference evidence="2 3" key="1">
    <citation type="submission" date="2024-09" db="EMBL/GenBank/DDBJ databases">
        <authorList>
            <person name="Sun Q."/>
            <person name="Mori K."/>
        </authorList>
    </citation>
    <scope>NUCLEOTIDE SEQUENCE [LARGE SCALE GENOMIC DNA]</scope>
    <source>
        <strain evidence="2 3">TBRC 0563</strain>
    </source>
</reference>
<evidence type="ECO:0000259" key="1">
    <source>
        <dbReference type="PROSITE" id="PS50937"/>
    </source>
</evidence>
<evidence type="ECO:0000313" key="3">
    <source>
        <dbReference type="Proteomes" id="UP001589627"/>
    </source>
</evidence>
<dbReference type="SUPFAM" id="SSF46955">
    <property type="entry name" value="Putative DNA-binding domain"/>
    <property type="match status" value="1"/>
</dbReference>
<sequence length="117" mass="13289">MLPDAFPPDDDLLKPREVAELFGVRTTTIARWAREGRLSPLRTPGGHRRYTRGSLRALLAESRAPEEPSADDAVRLYEQGWSIRQVAQRFDVSYGTMRRLLRGRTTLRTRGGRLPGD</sequence>
<dbReference type="RefSeq" id="WP_378198722.1">
    <property type="nucleotide sequence ID" value="NZ_JBHLZP010000055.1"/>
</dbReference>
<feature type="domain" description="HTH merR-type" evidence="1">
    <location>
        <begin position="12"/>
        <end position="59"/>
    </location>
</feature>
<dbReference type="EMBL" id="JBHLZP010000055">
    <property type="protein sequence ID" value="MFB9832641.1"/>
    <property type="molecule type" value="Genomic_DNA"/>
</dbReference>
<dbReference type="CDD" id="cd04762">
    <property type="entry name" value="HTH_MerR-trunc"/>
    <property type="match status" value="1"/>
</dbReference>
<dbReference type="InterPro" id="IPR009061">
    <property type="entry name" value="DNA-bd_dom_put_sf"/>
</dbReference>
<dbReference type="InterPro" id="IPR045745">
    <property type="entry name" value="HTH_58_Actinobacteria-type"/>
</dbReference>
<dbReference type="Proteomes" id="UP001589627">
    <property type="component" value="Unassembled WGS sequence"/>
</dbReference>
<dbReference type="InterPro" id="IPR041657">
    <property type="entry name" value="HTH_17"/>
</dbReference>
<dbReference type="InterPro" id="IPR009057">
    <property type="entry name" value="Homeodomain-like_sf"/>
</dbReference>
<protein>
    <submittedName>
        <fullName evidence="2">Helix-turn-helix domain-containing protein</fullName>
    </submittedName>
</protein>
<comment type="caution">
    <text evidence="2">The sequence shown here is derived from an EMBL/GenBank/DDBJ whole genome shotgun (WGS) entry which is preliminary data.</text>
</comment>
<proteinExistence type="predicted"/>
<dbReference type="InterPro" id="IPR000551">
    <property type="entry name" value="MerR-type_HTH_dom"/>
</dbReference>
<dbReference type="Pfam" id="PF19575">
    <property type="entry name" value="HTH_58"/>
    <property type="match status" value="1"/>
</dbReference>
<evidence type="ECO:0000313" key="2">
    <source>
        <dbReference type="EMBL" id="MFB9832641.1"/>
    </source>
</evidence>
<keyword evidence="3" id="KW-1185">Reference proteome</keyword>
<dbReference type="Pfam" id="PF12728">
    <property type="entry name" value="HTH_17"/>
    <property type="match status" value="1"/>
</dbReference>
<dbReference type="PROSITE" id="PS50937">
    <property type="entry name" value="HTH_MERR_2"/>
    <property type="match status" value="1"/>
</dbReference>
<dbReference type="SUPFAM" id="SSF46689">
    <property type="entry name" value="Homeodomain-like"/>
    <property type="match status" value="1"/>
</dbReference>
<dbReference type="Gene3D" id="1.10.10.60">
    <property type="entry name" value="Homeodomain-like"/>
    <property type="match status" value="1"/>
</dbReference>
<organism evidence="2 3">
    <name type="scientific">Actinoallomurus acaciae</name>
    <dbReference type="NCBI Taxonomy" id="502577"/>
    <lineage>
        <taxon>Bacteria</taxon>
        <taxon>Bacillati</taxon>
        <taxon>Actinomycetota</taxon>
        <taxon>Actinomycetes</taxon>
        <taxon>Streptosporangiales</taxon>
        <taxon>Thermomonosporaceae</taxon>
        <taxon>Actinoallomurus</taxon>
    </lineage>
</organism>
<dbReference type="Gene3D" id="1.10.1660.10">
    <property type="match status" value="1"/>
</dbReference>
<accession>A0ABV5YC84</accession>
<gene>
    <name evidence="2" type="ORF">ACFFNX_10625</name>
</gene>
<name>A0ABV5YC84_9ACTN</name>